<dbReference type="Proteomes" id="UP001432222">
    <property type="component" value="Chromosome"/>
</dbReference>
<protein>
    <submittedName>
        <fullName evidence="1">Uncharacterized protein</fullName>
    </submittedName>
</protein>
<reference evidence="1" key="1">
    <citation type="submission" date="2022-10" db="EMBL/GenBank/DDBJ databases">
        <title>The complete genomes of actinobacterial strains from the NBC collection.</title>
        <authorList>
            <person name="Joergensen T.S."/>
            <person name="Alvarez Arevalo M."/>
            <person name="Sterndorff E.B."/>
            <person name="Faurdal D."/>
            <person name="Vuksanovic O."/>
            <person name="Mourched A.-S."/>
            <person name="Charusanti P."/>
            <person name="Shaw S."/>
            <person name="Blin K."/>
            <person name="Weber T."/>
        </authorList>
    </citation>
    <scope>NUCLEOTIDE SEQUENCE</scope>
    <source>
        <strain evidence="1">NBC_00222</strain>
    </source>
</reference>
<gene>
    <name evidence="1" type="ORF">OHA16_29990</name>
</gene>
<keyword evidence="2" id="KW-1185">Reference proteome</keyword>
<proteinExistence type="predicted"/>
<accession>A0ABZ1UA44</accession>
<evidence type="ECO:0000313" key="2">
    <source>
        <dbReference type="Proteomes" id="UP001432222"/>
    </source>
</evidence>
<dbReference type="EMBL" id="CP108110">
    <property type="protein sequence ID" value="WUQ86822.1"/>
    <property type="molecule type" value="Genomic_DNA"/>
</dbReference>
<evidence type="ECO:0000313" key="1">
    <source>
        <dbReference type="EMBL" id="WUQ86822.1"/>
    </source>
</evidence>
<sequence>MSTEGAPPELAHYYPGWIWDDASVGRMKSLLLYFDGFALLLPEQHFETTVAREARLAGPLFAAGLLHNLEPDSWLDAENAHRIRESADRSLPPSLVLPEDDPDTRAEILYELGVSSPLVTSHFGPQHLRSALVDAMLETGAVIRHRPDLGPDMIEMPPPAHAAALTALGLAAQRRITDHRLHLVGDLSAPGSTTTYTLHRDLEDVGVDLSPVPLDEILDFRREHGGDYRSYARELRRFVRTLEGTDHPADRRRLLNDRSESLADQAAALRRARRAWGRPLASLALAGAGAAWTLHQADPVGALVAISGAAAGFARPAKQPTPFTYLLEARRLG</sequence>
<dbReference type="RefSeq" id="WP_328957410.1">
    <property type="nucleotide sequence ID" value="NZ_CP108110.1"/>
</dbReference>
<name>A0ABZ1UA44_9ACTN</name>
<organism evidence="1 2">
    <name type="scientific">Kitasatospora purpeofusca</name>
    <dbReference type="NCBI Taxonomy" id="67352"/>
    <lineage>
        <taxon>Bacteria</taxon>
        <taxon>Bacillati</taxon>
        <taxon>Actinomycetota</taxon>
        <taxon>Actinomycetes</taxon>
        <taxon>Kitasatosporales</taxon>
        <taxon>Streptomycetaceae</taxon>
        <taxon>Kitasatospora</taxon>
    </lineage>
</organism>